<accession>A0AAW1HSN9</accession>
<dbReference type="GO" id="GO:0005634">
    <property type="term" value="C:nucleus"/>
    <property type="evidence" value="ECO:0007669"/>
    <property type="project" value="UniProtKB-SubCell"/>
</dbReference>
<keyword evidence="4" id="KW-1185">Reference proteome</keyword>
<name>A0AAW1HSN9_POPJA</name>
<dbReference type="Proteomes" id="UP001458880">
    <property type="component" value="Unassembled WGS sequence"/>
</dbReference>
<dbReference type="InterPro" id="IPR009057">
    <property type="entry name" value="Homeodomain-like_sf"/>
</dbReference>
<proteinExistence type="predicted"/>
<comment type="caution">
    <text evidence="3">The sequence shown here is derived from an EMBL/GenBank/DDBJ whole genome shotgun (WGS) entry which is preliminary data.</text>
</comment>
<evidence type="ECO:0000313" key="4">
    <source>
        <dbReference type="Proteomes" id="UP001458880"/>
    </source>
</evidence>
<keyword evidence="3" id="KW-0238">DNA-binding</keyword>
<organism evidence="3 4">
    <name type="scientific">Popillia japonica</name>
    <name type="common">Japanese beetle</name>
    <dbReference type="NCBI Taxonomy" id="7064"/>
    <lineage>
        <taxon>Eukaryota</taxon>
        <taxon>Metazoa</taxon>
        <taxon>Ecdysozoa</taxon>
        <taxon>Arthropoda</taxon>
        <taxon>Hexapoda</taxon>
        <taxon>Insecta</taxon>
        <taxon>Pterygota</taxon>
        <taxon>Neoptera</taxon>
        <taxon>Endopterygota</taxon>
        <taxon>Coleoptera</taxon>
        <taxon>Polyphaga</taxon>
        <taxon>Scarabaeiformia</taxon>
        <taxon>Scarabaeidae</taxon>
        <taxon>Rutelinae</taxon>
        <taxon>Popillia</taxon>
    </lineage>
</organism>
<dbReference type="InterPro" id="IPR007889">
    <property type="entry name" value="HTH_Psq"/>
</dbReference>
<reference evidence="3 4" key="1">
    <citation type="journal article" date="2024" name="BMC Genomics">
        <title>De novo assembly and annotation of Popillia japonica's genome with initial clues to its potential as an invasive pest.</title>
        <authorList>
            <person name="Cucini C."/>
            <person name="Boschi S."/>
            <person name="Funari R."/>
            <person name="Cardaioli E."/>
            <person name="Iannotti N."/>
            <person name="Marturano G."/>
            <person name="Paoli F."/>
            <person name="Bruttini M."/>
            <person name="Carapelli A."/>
            <person name="Frati F."/>
            <person name="Nardi F."/>
        </authorList>
    </citation>
    <scope>NUCLEOTIDE SEQUENCE [LARGE SCALE GENOMIC DNA]</scope>
    <source>
        <strain evidence="3">DMR45628</strain>
    </source>
</reference>
<dbReference type="AlphaFoldDB" id="A0AAW1HSN9"/>
<gene>
    <name evidence="3" type="ORF">QE152_g40181</name>
</gene>
<comment type="subcellular location">
    <subcellularLocation>
        <location evidence="1">Nucleus</location>
    </subcellularLocation>
</comment>
<sequence length="106" mass="12319">MQLAIEEMKTGESSFLIGLNMSKRRTYGRNQMQLAIEEMKTGESSLRNVAKKYNVPKSSLEFKIKNPGHKETFGPNTVLTEDEELRLVDWIKKMAERGIPRNRDFR</sequence>
<feature type="domain" description="HTH psq-type" evidence="2">
    <location>
        <begin position="30"/>
        <end position="66"/>
    </location>
</feature>
<evidence type="ECO:0000256" key="1">
    <source>
        <dbReference type="ARBA" id="ARBA00004123"/>
    </source>
</evidence>
<evidence type="ECO:0000313" key="3">
    <source>
        <dbReference type="EMBL" id="KAK9679237.1"/>
    </source>
</evidence>
<dbReference type="EMBL" id="JASPKY010001058">
    <property type="protein sequence ID" value="KAK9679237.1"/>
    <property type="molecule type" value="Genomic_DNA"/>
</dbReference>
<evidence type="ECO:0000259" key="2">
    <source>
        <dbReference type="Pfam" id="PF05225"/>
    </source>
</evidence>
<dbReference type="Pfam" id="PF05225">
    <property type="entry name" value="HTH_psq"/>
    <property type="match status" value="1"/>
</dbReference>
<protein>
    <submittedName>
        <fullName evidence="3">CENP-B N-terminal DNA-binding domain</fullName>
    </submittedName>
</protein>
<dbReference type="Gene3D" id="1.10.10.60">
    <property type="entry name" value="Homeodomain-like"/>
    <property type="match status" value="1"/>
</dbReference>
<dbReference type="SUPFAM" id="SSF46689">
    <property type="entry name" value="Homeodomain-like"/>
    <property type="match status" value="1"/>
</dbReference>
<dbReference type="GO" id="GO:0003677">
    <property type="term" value="F:DNA binding"/>
    <property type="evidence" value="ECO:0007669"/>
    <property type="project" value="UniProtKB-KW"/>
</dbReference>